<dbReference type="EC" id="5.3.1.6" evidence="5"/>
<dbReference type="InterPro" id="IPR036569">
    <property type="entry name" value="RpiB_LacA_LacB_sf"/>
</dbReference>
<gene>
    <name evidence="5" type="primary">rpiB</name>
    <name evidence="5" type="ORF">IAA54_03390</name>
</gene>
<dbReference type="InterPro" id="IPR003500">
    <property type="entry name" value="RpiB_LacA_LacB"/>
</dbReference>
<dbReference type="PIRSF" id="PIRSF005384">
    <property type="entry name" value="RpiB_LacA_B"/>
    <property type="match status" value="1"/>
</dbReference>
<feature type="binding site" evidence="4">
    <location>
        <begin position="65"/>
        <end position="69"/>
    </location>
    <ligand>
        <name>D-ribulose 5-phosphate</name>
        <dbReference type="ChEBI" id="CHEBI:58121"/>
    </ligand>
</feature>
<feature type="binding site" evidence="4">
    <location>
        <begin position="7"/>
        <end position="8"/>
    </location>
    <ligand>
        <name>D-ribulose 5-phosphate</name>
        <dbReference type="ChEBI" id="CHEBI:58121"/>
    </ligand>
</feature>
<feature type="active site" description="Proton acceptor" evidence="3">
    <location>
        <position position="64"/>
    </location>
</feature>
<feature type="binding site" evidence="4">
    <location>
        <position position="98"/>
    </location>
    <ligand>
        <name>D-ribulose 5-phosphate</name>
        <dbReference type="ChEBI" id="CHEBI:58121"/>
    </ligand>
</feature>
<dbReference type="NCBIfam" id="TIGR00689">
    <property type="entry name" value="rpiB_lacA_lacB"/>
    <property type="match status" value="1"/>
</dbReference>
<evidence type="ECO:0000256" key="1">
    <source>
        <dbReference type="ARBA" id="ARBA00008754"/>
    </source>
</evidence>
<accession>A0A9D1DPW2</accession>
<protein>
    <submittedName>
        <fullName evidence="5">Ribose 5-phosphate isomerase B</fullName>
        <ecNumber evidence="5">5.3.1.6</ecNumber>
    </submittedName>
</protein>
<dbReference type="NCBIfam" id="NF004051">
    <property type="entry name" value="PRK05571.1"/>
    <property type="match status" value="1"/>
</dbReference>
<keyword evidence="2 5" id="KW-0413">Isomerase</keyword>
<evidence type="ECO:0000256" key="3">
    <source>
        <dbReference type="PIRSR" id="PIRSR005384-1"/>
    </source>
</evidence>
<comment type="caution">
    <text evidence="5">The sequence shown here is derived from an EMBL/GenBank/DDBJ whole genome shotgun (WGS) entry which is preliminary data.</text>
</comment>
<sequence length="148" mass="15733">MIALGADHGGVCLKDAVKKYLEENGIPYQDFGTEGTESVDYAPFAYKVAKAVTSGQAEKGILCCGTGIGISIAANKVPGIRAAVCTNAFCAEMTRRHNDANILCMGGRVIDEKTAVELAKIFLETPFEGGRHARRIGQIAAIERGEEI</sequence>
<reference evidence="5" key="2">
    <citation type="journal article" date="2021" name="PeerJ">
        <title>Extensive microbial diversity within the chicken gut microbiome revealed by metagenomics and culture.</title>
        <authorList>
            <person name="Gilroy R."/>
            <person name="Ravi A."/>
            <person name="Getino M."/>
            <person name="Pursley I."/>
            <person name="Horton D.L."/>
            <person name="Alikhan N.F."/>
            <person name="Baker D."/>
            <person name="Gharbi K."/>
            <person name="Hall N."/>
            <person name="Watson M."/>
            <person name="Adriaenssens E.M."/>
            <person name="Foster-Nyarko E."/>
            <person name="Jarju S."/>
            <person name="Secka A."/>
            <person name="Antonio M."/>
            <person name="Oren A."/>
            <person name="Chaudhuri R.R."/>
            <person name="La Ragione R."/>
            <person name="Hildebrand F."/>
            <person name="Pallen M.J."/>
        </authorList>
    </citation>
    <scope>NUCLEOTIDE SEQUENCE</scope>
    <source>
        <strain evidence="5">ChiSjej1B19-7085</strain>
    </source>
</reference>
<dbReference type="Proteomes" id="UP000886785">
    <property type="component" value="Unassembled WGS sequence"/>
</dbReference>
<reference evidence="5" key="1">
    <citation type="submission" date="2020-10" db="EMBL/GenBank/DDBJ databases">
        <authorList>
            <person name="Gilroy R."/>
        </authorList>
    </citation>
    <scope>NUCLEOTIDE SEQUENCE</scope>
    <source>
        <strain evidence="5">ChiSjej1B19-7085</strain>
    </source>
</reference>
<feature type="binding site" evidence="4">
    <location>
        <position position="131"/>
    </location>
    <ligand>
        <name>D-ribulose 5-phosphate</name>
        <dbReference type="ChEBI" id="CHEBI:58121"/>
    </ligand>
</feature>
<dbReference type="AlphaFoldDB" id="A0A9D1DPW2"/>
<dbReference type="GO" id="GO:0004751">
    <property type="term" value="F:ribose-5-phosphate isomerase activity"/>
    <property type="evidence" value="ECO:0007669"/>
    <property type="project" value="UniProtKB-EC"/>
</dbReference>
<name>A0A9D1DPW2_9FIRM</name>
<dbReference type="InterPro" id="IPR004785">
    <property type="entry name" value="RpiB"/>
</dbReference>
<dbReference type="GO" id="GO:0019316">
    <property type="term" value="P:D-allose catabolic process"/>
    <property type="evidence" value="ECO:0007669"/>
    <property type="project" value="TreeGrafter"/>
</dbReference>
<evidence type="ECO:0000313" key="5">
    <source>
        <dbReference type="EMBL" id="HIR56689.1"/>
    </source>
</evidence>
<dbReference type="PANTHER" id="PTHR30345">
    <property type="entry name" value="RIBOSE-5-PHOSPHATE ISOMERASE B"/>
    <property type="match status" value="1"/>
</dbReference>
<feature type="binding site" evidence="4">
    <location>
        <position position="135"/>
    </location>
    <ligand>
        <name>D-ribulose 5-phosphate</name>
        <dbReference type="ChEBI" id="CHEBI:58121"/>
    </ligand>
</feature>
<dbReference type="EMBL" id="DVHF01000038">
    <property type="protein sequence ID" value="HIR56689.1"/>
    <property type="molecule type" value="Genomic_DNA"/>
</dbReference>
<evidence type="ECO:0000256" key="4">
    <source>
        <dbReference type="PIRSR" id="PIRSR005384-2"/>
    </source>
</evidence>
<dbReference type="Pfam" id="PF02502">
    <property type="entry name" value="LacAB_rpiB"/>
    <property type="match status" value="1"/>
</dbReference>
<proteinExistence type="inferred from homology"/>
<organism evidence="5 6">
    <name type="scientific">Candidatus Gallacutalibacter pullicola</name>
    <dbReference type="NCBI Taxonomy" id="2840830"/>
    <lineage>
        <taxon>Bacteria</taxon>
        <taxon>Bacillati</taxon>
        <taxon>Bacillota</taxon>
        <taxon>Clostridia</taxon>
        <taxon>Eubacteriales</taxon>
        <taxon>Candidatus Gallacutalibacter</taxon>
    </lineage>
</organism>
<dbReference type="Gene3D" id="3.40.1400.10">
    <property type="entry name" value="Sugar-phosphate isomerase, RpiB/LacA/LacB"/>
    <property type="match status" value="1"/>
</dbReference>
<evidence type="ECO:0000313" key="6">
    <source>
        <dbReference type="Proteomes" id="UP000886785"/>
    </source>
</evidence>
<feature type="binding site" evidence="4">
    <location>
        <position position="108"/>
    </location>
    <ligand>
        <name>D-ribulose 5-phosphate</name>
        <dbReference type="ChEBI" id="CHEBI:58121"/>
    </ligand>
</feature>
<evidence type="ECO:0000256" key="2">
    <source>
        <dbReference type="ARBA" id="ARBA00023235"/>
    </source>
</evidence>
<dbReference type="NCBIfam" id="TIGR01120">
    <property type="entry name" value="rpiB"/>
    <property type="match status" value="1"/>
</dbReference>
<comment type="similarity">
    <text evidence="1">Belongs to the LacAB/RpiB family.</text>
</comment>
<dbReference type="SUPFAM" id="SSF89623">
    <property type="entry name" value="Ribose/Galactose isomerase RpiB/AlsB"/>
    <property type="match status" value="1"/>
</dbReference>
<feature type="active site" description="Proton donor" evidence="3">
    <location>
        <position position="97"/>
    </location>
</feature>
<dbReference type="GO" id="GO:0009052">
    <property type="term" value="P:pentose-phosphate shunt, non-oxidative branch"/>
    <property type="evidence" value="ECO:0007669"/>
    <property type="project" value="TreeGrafter"/>
</dbReference>
<dbReference type="PANTHER" id="PTHR30345:SF0">
    <property type="entry name" value="DNA DAMAGE-REPAIR_TOLERATION PROTEIN DRT102"/>
    <property type="match status" value="1"/>
</dbReference>